<evidence type="ECO:0000256" key="5">
    <source>
        <dbReference type="ARBA" id="ARBA00023136"/>
    </source>
</evidence>
<dbReference type="InterPro" id="IPR002549">
    <property type="entry name" value="AI-2E-like"/>
</dbReference>
<evidence type="ECO:0000256" key="2">
    <source>
        <dbReference type="ARBA" id="ARBA00009773"/>
    </source>
</evidence>
<dbReference type="PANTHER" id="PTHR21716">
    <property type="entry name" value="TRANSMEMBRANE PROTEIN"/>
    <property type="match status" value="1"/>
</dbReference>
<dbReference type="EMBL" id="SOBR01000001">
    <property type="protein sequence ID" value="TDU24743.1"/>
    <property type="molecule type" value="Genomic_DNA"/>
</dbReference>
<dbReference type="OrthoDB" id="5761230at2"/>
<reference evidence="7 8" key="1">
    <citation type="submission" date="2019-03" db="EMBL/GenBank/DDBJ databases">
        <title>Genomic Encyclopedia of Type Strains, Phase IV (KMG-IV): sequencing the most valuable type-strain genomes for metagenomic binning, comparative biology and taxonomic classification.</title>
        <authorList>
            <person name="Goeker M."/>
        </authorList>
    </citation>
    <scope>NUCLEOTIDE SEQUENCE [LARGE SCALE GENOMIC DNA]</scope>
    <source>
        <strain evidence="7 8">DSM 6770</strain>
    </source>
</reference>
<comment type="caution">
    <text evidence="7">The sequence shown here is derived from an EMBL/GenBank/DDBJ whole genome shotgun (WGS) entry which is preliminary data.</text>
</comment>
<accession>A0A4R7NUF5</accession>
<feature type="transmembrane region" description="Helical" evidence="6">
    <location>
        <begin position="311"/>
        <end position="335"/>
    </location>
</feature>
<name>A0A4R7NUF5_9GAMM</name>
<protein>
    <submittedName>
        <fullName evidence="7">Putative PurR-regulated permease PerM</fullName>
    </submittedName>
</protein>
<evidence type="ECO:0000256" key="1">
    <source>
        <dbReference type="ARBA" id="ARBA00004141"/>
    </source>
</evidence>
<keyword evidence="8" id="KW-1185">Reference proteome</keyword>
<feature type="transmembrane region" description="Helical" evidence="6">
    <location>
        <begin position="204"/>
        <end position="227"/>
    </location>
</feature>
<dbReference type="Proteomes" id="UP000295380">
    <property type="component" value="Unassembled WGS sequence"/>
</dbReference>
<dbReference type="GO" id="GO:0016020">
    <property type="term" value="C:membrane"/>
    <property type="evidence" value="ECO:0007669"/>
    <property type="project" value="UniProtKB-SubCell"/>
</dbReference>
<dbReference type="PANTHER" id="PTHR21716:SF62">
    <property type="entry name" value="TRANSPORT PROTEIN YDBI-RELATED"/>
    <property type="match status" value="1"/>
</dbReference>
<proteinExistence type="inferred from homology"/>
<feature type="transmembrane region" description="Helical" evidence="6">
    <location>
        <begin position="149"/>
        <end position="172"/>
    </location>
</feature>
<keyword evidence="5 6" id="KW-0472">Membrane</keyword>
<evidence type="ECO:0000256" key="6">
    <source>
        <dbReference type="SAM" id="Phobius"/>
    </source>
</evidence>
<evidence type="ECO:0000313" key="7">
    <source>
        <dbReference type="EMBL" id="TDU24743.1"/>
    </source>
</evidence>
<feature type="transmembrane region" description="Helical" evidence="6">
    <location>
        <begin position="41"/>
        <end position="61"/>
    </location>
</feature>
<dbReference type="GO" id="GO:0055085">
    <property type="term" value="P:transmembrane transport"/>
    <property type="evidence" value="ECO:0007669"/>
    <property type="project" value="TreeGrafter"/>
</dbReference>
<feature type="transmembrane region" description="Helical" evidence="6">
    <location>
        <begin position="16"/>
        <end position="35"/>
    </location>
</feature>
<keyword evidence="3 6" id="KW-0812">Transmembrane</keyword>
<feature type="transmembrane region" description="Helical" evidence="6">
    <location>
        <begin position="70"/>
        <end position="92"/>
    </location>
</feature>
<dbReference type="AlphaFoldDB" id="A0A4R7NUF5"/>
<dbReference type="Pfam" id="PF01594">
    <property type="entry name" value="AI-2E_transport"/>
    <property type="match status" value="1"/>
</dbReference>
<dbReference type="RefSeq" id="WP_133693367.1">
    <property type="nucleotide sequence ID" value="NZ_SOBR01000001.1"/>
</dbReference>
<organism evidence="7 8">
    <name type="scientific">Chromohalobacter marismortui</name>
    <dbReference type="NCBI Taxonomy" id="42055"/>
    <lineage>
        <taxon>Bacteria</taxon>
        <taxon>Pseudomonadati</taxon>
        <taxon>Pseudomonadota</taxon>
        <taxon>Gammaproteobacteria</taxon>
        <taxon>Oceanospirillales</taxon>
        <taxon>Halomonadaceae</taxon>
        <taxon>Chromohalobacter</taxon>
    </lineage>
</organism>
<evidence type="ECO:0000256" key="3">
    <source>
        <dbReference type="ARBA" id="ARBA00022692"/>
    </source>
</evidence>
<evidence type="ECO:0000256" key="4">
    <source>
        <dbReference type="ARBA" id="ARBA00022989"/>
    </source>
</evidence>
<evidence type="ECO:0000313" key="8">
    <source>
        <dbReference type="Proteomes" id="UP000295380"/>
    </source>
</evidence>
<gene>
    <name evidence="7" type="ORF">C8E00_101122</name>
</gene>
<comment type="similarity">
    <text evidence="2">Belongs to the autoinducer-2 exporter (AI-2E) (TC 2.A.86) family.</text>
</comment>
<comment type="subcellular location">
    <subcellularLocation>
        <location evidence="1">Membrane</location>
        <topology evidence="1">Multi-pass membrane protein</topology>
    </subcellularLocation>
</comment>
<keyword evidence="4 6" id="KW-1133">Transmembrane helix</keyword>
<sequence length="361" mass="39084">MGEPTHHYMSEYARKVWTAAGIAAASVAMLAALWFGFRILLMVFVGLLLALAFSLPAGWLCRHSFLSRRWALVVVLCVVSGLLAAFSVNFAFSISQQFEQLAKTLPNSLADLKQTIGQWPLGSQFIERVSDNSSSENVLGNWSARVSTVFSTTLGALLNVVVVVFIGLFIAFDPGIYKAGVLRLITPSRREGAADLMDVIKRKLAWWLLGRLASMSVVGVLVGIGLWMLGIPMALSLGLLAAFLSLIPYLGPVVSAIPALLVAFSIDATAMLHVAVLYVGVQALESYLITPLIQREAVSIPPGLLLVMQVWLGWVAGLIGVLVAEPLVVLGMVLIHRLYVKGWLEQRGHVLERTPKPATDT</sequence>